<comment type="caution">
    <text evidence="1">The sequence shown here is derived from an EMBL/GenBank/DDBJ whole genome shotgun (WGS) entry which is preliminary data.</text>
</comment>
<dbReference type="EMBL" id="MDYQ01000453">
    <property type="protein sequence ID" value="PRP74567.1"/>
    <property type="molecule type" value="Genomic_DNA"/>
</dbReference>
<dbReference type="Proteomes" id="UP000241769">
    <property type="component" value="Unassembled WGS sequence"/>
</dbReference>
<dbReference type="AntiFam" id="ANF00029">
    <property type="entry name" value="Antisense to 16S rRNA"/>
</dbReference>
<evidence type="ECO:0000313" key="2">
    <source>
        <dbReference type="Proteomes" id="UP000241769"/>
    </source>
</evidence>
<gene>
    <name evidence="1" type="ORF">PROFUN_16062</name>
</gene>
<organism evidence="1 2">
    <name type="scientific">Planoprotostelium fungivorum</name>
    <dbReference type="NCBI Taxonomy" id="1890364"/>
    <lineage>
        <taxon>Eukaryota</taxon>
        <taxon>Amoebozoa</taxon>
        <taxon>Evosea</taxon>
        <taxon>Variosea</taxon>
        <taxon>Cavosteliida</taxon>
        <taxon>Cavosteliaceae</taxon>
        <taxon>Planoprotostelium</taxon>
    </lineage>
</organism>
<name>A0A2P6MS99_9EUKA</name>
<sequence>MPRPTPGGRPRSLGRFKLVKTNLGDPKDKVKVTGKGSRIGSGLNNSVIKFKSTFTRPRARSLEATLLVRYPSTVVVQPQVPLRLPCYDFTPVTNPPHGGGSTPVEQIMFPTYWGGPAR</sequence>
<reference evidence="1 2" key="1">
    <citation type="journal article" date="2018" name="Genome Biol. Evol.">
        <title>Multiple Roots of Fruiting Body Formation in Amoebozoa.</title>
        <authorList>
            <person name="Hillmann F."/>
            <person name="Forbes G."/>
            <person name="Novohradska S."/>
            <person name="Ferling I."/>
            <person name="Riege K."/>
            <person name="Groth M."/>
            <person name="Westermann M."/>
            <person name="Marz M."/>
            <person name="Spaller T."/>
            <person name="Winckler T."/>
            <person name="Schaap P."/>
            <person name="Glockner G."/>
        </authorList>
    </citation>
    <scope>NUCLEOTIDE SEQUENCE [LARGE SCALE GENOMIC DNA]</scope>
    <source>
        <strain evidence="1 2">Jena</strain>
    </source>
</reference>
<dbReference type="AlphaFoldDB" id="A0A2P6MS99"/>
<dbReference type="InParanoid" id="A0A2P6MS99"/>
<protein>
    <submittedName>
        <fullName evidence="1">Uncharacterized protein</fullName>
    </submittedName>
</protein>
<evidence type="ECO:0000313" key="1">
    <source>
        <dbReference type="EMBL" id="PRP74567.1"/>
    </source>
</evidence>
<accession>A0A2P6MS99</accession>
<proteinExistence type="predicted"/>
<keyword evidence="2" id="KW-1185">Reference proteome</keyword>